<gene>
    <name evidence="11" type="ORF">K1X11_022105</name>
</gene>
<evidence type="ECO:0000256" key="8">
    <source>
        <dbReference type="SAM" id="SignalP"/>
    </source>
</evidence>
<evidence type="ECO:0000256" key="5">
    <source>
        <dbReference type="PROSITE-ProRule" id="PRU01240"/>
    </source>
</evidence>
<dbReference type="InterPro" id="IPR011047">
    <property type="entry name" value="Quinoprotein_ADH-like_sf"/>
</dbReference>
<reference evidence="11 12" key="1">
    <citation type="submission" date="2023-12" db="EMBL/GenBank/DDBJ databases">
        <title>Description of an unclassified Opitutus bacterium of Verrucomicrobiota.</title>
        <authorList>
            <person name="Zhang D.-F."/>
        </authorList>
    </citation>
    <scope>NUCLEOTIDE SEQUENCE [LARGE SCALE GENOMIC DNA]</scope>
    <source>
        <strain evidence="11 12">WL0086</strain>
    </source>
</reference>
<keyword evidence="2 5" id="KW-0645">Protease</keyword>
<dbReference type="CDD" id="cd07473">
    <property type="entry name" value="Peptidases_S8_Subtilisin_like"/>
    <property type="match status" value="1"/>
</dbReference>
<dbReference type="Pfam" id="PF13360">
    <property type="entry name" value="PQQ_2"/>
    <property type="match status" value="2"/>
</dbReference>
<dbReference type="Pfam" id="PF00082">
    <property type="entry name" value="Peptidase_S8"/>
    <property type="match status" value="1"/>
</dbReference>
<keyword evidence="8" id="KW-0732">Signal</keyword>
<dbReference type="InterPro" id="IPR015943">
    <property type="entry name" value="WD40/YVTN_repeat-like_dom_sf"/>
</dbReference>
<dbReference type="RefSeq" id="WP_221030320.1">
    <property type="nucleotide sequence ID" value="NZ_CP139781.1"/>
</dbReference>
<dbReference type="PANTHER" id="PTHR43399">
    <property type="entry name" value="SUBTILISIN-RELATED"/>
    <property type="match status" value="1"/>
</dbReference>
<dbReference type="InterPro" id="IPR034204">
    <property type="entry name" value="PfSUB1-like_cat_dom"/>
</dbReference>
<evidence type="ECO:0000256" key="4">
    <source>
        <dbReference type="ARBA" id="ARBA00022825"/>
    </source>
</evidence>
<evidence type="ECO:0000256" key="3">
    <source>
        <dbReference type="ARBA" id="ARBA00022801"/>
    </source>
</evidence>
<comment type="similarity">
    <text evidence="1 5 6">Belongs to the peptidase S8 family.</text>
</comment>
<evidence type="ECO:0000313" key="11">
    <source>
        <dbReference type="EMBL" id="WRQ87518.1"/>
    </source>
</evidence>
<evidence type="ECO:0000256" key="1">
    <source>
        <dbReference type="ARBA" id="ARBA00011073"/>
    </source>
</evidence>
<feature type="domain" description="Peptidase S8/S53" evidence="9">
    <location>
        <begin position="173"/>
        <end position="427"/>
    </location>
</feature>
<feature type="domain" description="Pyrrolo-quinoline quinone repeat" evidence="10">
    <location>
        <begin position="764"/>
        <end position="950"/>
    </location>
</feature>
<dbReference type="InterPro" id="IPR036852">
    <property type="entry name" value="Peptidase_S8/S53_dom_sf"/>
</dbReference>
<dbReference type="SMART" id="SM00564">
    <property type="entry name" value="PQQ"/>
    <property type="match status" value="8"/>
</dbReference>
<dbReference type="SUPFAM" id="SSF52743">
    <property type="entry name" value="Subtilisin-like"/>
    <property type="match status" value="1"/>
</dbReference>
<dbReference type="Gene3D" id="2.40.10.480">
    <property type="match status" value="1"/>
</dbReference>
<evidence type="ECO:0000256" key="7">
    <source>
        <dbReference type="SAM" id="MobiDB-lite"/>
    </source>
</evidence>
<dbReference type="Proteomes" id="UP000738431">
    <property type="component" value="Chromosome"/>
</dbReference>
<dbReference type="SUPFAM" id="SSF50998">
    <property type="entry name" value="Quinoprotein alcohol dehydrogenase-like"/>
    <property type="match status" value="2"/>
</dbReference>
<organism evidence="11 12">
    <name type="scientific">Actomonas aquatica</name>
    <dbReference type="NCBI Taxonomy" id="2866162"/>
    <lineage>
        <taxon>Bacteria</taxon>
        <taxon>Pseudomonadati</taxon>
        <taxon>Verrucomicrobiota</taxon>
        <taxon>Opitutia</taxon>
        <taxon>Opitutales</taxon>
        <taxon>Opitutaceae</taxon>
        <taxon>Actomonas</taxon>
    </lineage>
</organism>
<keyword evidence="4 5" id="KW-0720">Serine protease</keyword>
<dbReference type="Gene3D" id="2.40.128.630">
    <property type="match status" value="1"/>
</dbReference>
<evidence type="ECO:0000259" key="10">
    <source>
        <dbReference type="Pfam" id="PF13360"/>
    </source>
</evidence>
<evidence type="ECO:0000313" key="12">
    <source>
        <dbReference type="Proteomes" id="UP000738431"/>
    </source>
</evidence>
<dbReference type="InterPro" id="IPR051048">
    <property type="entry name" value="Peptidase_S8/S53_subtilisin"/>
</dbReference>
<dbReference type="InterPro" id="IPR023828">
    <property type="entry name" value="Peptidase_S8_Ser-AS"/>
</dbReference>
<proteinExistence type="inferred from homology"/>
<dbReference type="InterPro" id="IPR018391">
    <property type="entry name" value="PQQ_b-propeller_rpt"/>
</dbReference>
<dbReference type="PANTHER" id="PTHR43399:SF4">
    <property type="entry name" value="CELL WALL-ASSOCIATED PROTEASE"/>
    <property type="match status" value="1"/>
</dbReference>
<dbReference type="InterPro" id="IPR002372">
    <property type="entry name" value="PQQ_rpt_dom"/>
</dbReference>
<evidence type="ECO:0000259" key="9">
    <source>
        <dbReference type="Pfam" id="PF00082"/>
    </source>
</evidence>
<feature type="active site" description="Charge relay system" evidence="5">
    <location>
        <position position="401"/>
    </location>
</feature>
<feature type="chain" id="PRO_5045427603" evidence="8">
    <location>
        <begin position="28"/>
        <end position="1372"/>
    </location>
</feature>
<accession>A0ABZ1C8C0</accession>
<feature type="region of interest" description="Disordered" evidence="7">
    <location>
        <begin position="220"/>
        <end position="239"/>
    </location>
</feature>
<feature type="active site" description="Charge relay system" evidence="5">
    <location>
        <position position="181"/>
    </location>
</feature>
<feature type="signal peptide" evidence="8">
    <location>
        <begin position="1"/>
        <end position="27"/>
    </location>
</feature>
<dbReference type="Gene3D" id="2.130.10.10">
    <property type="entry name" value="YVTN repeat-like/Quinoprotein amine dehydrogenase"/>
    <property type="match status" value="1"/>
</dbReference>
<keyword evidence="12" id="KW-1185">Reference proteome</keyword>
<keyword evidence="3 5" id="KW-0378">Hydrolase</keyword>
<dbReference type="InterPro" id="IPR000209">
    <property type="entry name" value="Peptidase_S8/S53_dom"/>
</dbReference>
<dbReference type="Gene3D" id="3.40.50.200">
    <property type="entry name" value="Peptidase S8/S53 domain"/>
    <property type="match status" value="1"/>
</dbReference>
<dbReference type="PROSITE" id="PS00138">
    <property type="entry name" value="SUBTILASE_SER"/>
    <property type="match status" value="1"/>
</dbReference>
<dbReference type="PROSITE" id="PS51892">
    <property type="entry name" value="SUBTILASE"/>
    <property type="match status" value="1"/>
</dbReference>
<dbReference type="EMBL" id="CP139781">
    <property type="protein sequence ID" value="WRQ87518.1"/>
    <property type="molecule type" value="Genomic_DNA"/>
</dbReference>
<name>A0ABZ1C8C0_9BACT</name>
<evidence type="ECO:0000256" key="2">
    <source>
        <dbReference type="ARBA" id="ARBA00022670"/>
    </source>
</evidence>
<dbReference type="PROSITE" id="PS00137">
    <property type="entry name" value="SUBTILASE_HIS"/>
    <property type="match status" value="1"/>
</dbReference>
<feature type="active site" description="Charge relay system" evidence="5">
    <location>
        <position position="238"/>
    </location>
</feature>
<dbReference type="PROSITE" id="PS00136">
    <property type="entry name" value="SUBTILASE_ASP"/>
    <property type="match status" value="1"/>
</dbReference>
<feature type="domain" description="Pyrrolo-quinoline quinone repeat" evidence="10">
    <location>
        <begin position="977"/>
        <end position="1114"/>
    </location>
</feature>
<evidence type="ECO:0000256" key="6">
    <source>
        <dbReference type="RuleBase" id="RU003355"/>
    </source>
</evidence>
<dbReference type="PRINTS" id="PR00723">
    <property type="entry name" value="SUBTILISIN"/>
</dbReference>
<dbReference type="InterPro" id="IPR023827">
    <property type="entry name" value="Peptidase_S8_Asp-AS"/>
</dbReference>
<feature type="region of interest" description="Disordered" evidence="7">
    <location>
        <begin position="137"/>
        <end position="158"/>
    </location>
</feature>
<dbReference type="InterPro" id="IPR022398">
    <property type="entry name" value="Peptidase_S8_His-AS"/>
</dbReference>
<sequence>MCPSRVRPRARLTLLTILLASATWLFAAPDSERMRTTGFTAEEISQGFTNQKVIALPQPSLRDTYDETAEATYAAAETAAGFELDRVYPLMNGLRVLRLPDGMSPAQARTQLLATGRYQFVDYNHIRERALVPTDPTFADGSQWHHRNTGQSGGTADADIDSTEAWDLRNDASNIIVAVVDDGIRLTHQDIAPNLWTNSAEIAGNGRDDDRNGYVDDVHGIDARDGTGNPTDDDGEGHGTHVAGIIGAAANNGVGGTGVAWRVQIMPLRFLGGTEGNGSDADAIECINYAVRHGAHVINASYGSGGFSQGEREAIRAARNAGIIFVTSAGNDGLDLDISAAYPANYPLDNILTVGNSTRLDDVSTTSNTGSGLVDLFAPGSEIMSLGVDSDTDTRVASGTSMSSPMVAGAVALLRAQYPQDGYRATINRLLRGVDRRVAFTGEAQSGGRLNVFNALTTSDTRPFNDDFADAAVLQGEIITVRNNSVGATAQAGEPSHAGRLRNSLWWAWTAPSSGIVQVDTRGSDGDTALAVYTGTSLNALTQIAQNDNEAPGFLTSRVSFTATLGTTYYIASDSFSAGLVILNLASAAANDAFASAQELTGDAPLITTTNASATREFGEPTIASGAAGQTLWYKWTAPHDGVFQASAYSESTDPMLGVFTGSTVTNLTRLGAADDTGPSGANVNALVQWTAVEDTTYFIAIDTYNGSDDGEITLSLTDALWQFATGAFDDDDPDARRPTITNVPTVGPDGIIYVSSSDAHFYAIRPDGTQLWRVATEGYSDSAAAALAPDGTILFGTRLGYLYGLNPDGSTRWSIGQDDAPFTAAPAVAADGTAYFKRDDGVLRAFSPDGTSLWSYSGATDGEGSYGGPAIAADGAILLPANDGALHCLNPSGTLRWRYLPQNAEGADDDSGIYTSPAIDGAGNIYVSTLQGTVFSLTSTGSLRWVFRTPEAGENVSSSIALGEGRAYFASYGAFLYALDQTDGTQVWRASIEAQARASSPAIAADGSIIVGSYANKLFRFDRDGNLLRSWSAGNWFRSSPALADGRIYIGNGDGKVYAFDLDGIEPAAGPEYPWPQYRHGQRHLGRATLEIIGRTVATDPVDPGRLVNLSVRNRTTRGTGVLTAGFVLSGPVGKPLVVRGIGPTLADFGVTGTVSETTLEVYRTADTSAALVSNSGWTSTTGDGRDLGAFPLPDGSADSVVRTSFGSEAYTAQLLPRTDDTAPGIGLVEIYDADIAELRTRLTNLSARTALAANGDVTLGFVLAGNSPRTVLIRAVGPGLDQFLNPATTLNDPQLTLLVGQTAETGNEDWRGLEQVRAAAETVGAFPLQNSSADAALVTTLPPGAYTARVTAPTNQTGIVLVEVYLLPEN</sequence>
<protein>
    <submittedName>
        <fullName evidence="11">S8 family serine peptidase</fullName>
    </submittedName>
</protein>
<dbReference type="InterPro" id="IPR015500">
    <property type="entry name" value="Peptidase_S8_subtilisin-rel"/>
</dbReference>